<evidence type="ECO:0000256" key="11">
    <source>
        <dbReference type="ARBA" id="ARBA00039257"/>
    </source>
</evidence>
<keyword evidence="7" id="KW-0479">Metal-binding</keyword>
<dbReference type="InterPro" id="IPR036505">
    <property type="entry name" value="Amidase/PGRP_sf"/>
</dbReference>
<dbReference type="EC" id="3.5.1.28" evidence="5"/>
<dbReference type="GO" id="GO:0005737">
    <property type="term" value="C:cytoplasm"/>
    <property type="evidence" value="ECO:0007669"/>
    <property type="project" value="UniProtKB-SubCell"/>
</dbReference>
<keyword evidence="15" id="KW-1185">Reference proteome</keyword>
<evidence type="ECO:0000256" key="8">
    <source>
        <dbReference type="ARBA" id="ARBA00022801"/>
    </source>
</evidence>
<evidence type="ECO:0000256" key="3">
    <source>
        <dbReference type="ARBA" id="ARBA00004496"/>
    </source>
</evidence>
<comment type="catalytic activity">
    <reaction evidence="1">
        <text>Hydrolyzes the link between N-acetylmuramoyl residues and L-amino acid residues in certain cell-wall glycopeptides.</text>
        <dbReference type="EC" id="3.5.1.28"/>
    </reaction>
</comment>
<evidence type="ECO:0000256" key="12">
    <source>
        <dbReference type="ARBA" id="ARBA00042615"/>
    </source>
</evidence>
<organism evidence="14 15">
    <name type="scientific">Zoogloea oleivorans</name>
    <dbReference type="NCBI Taxonomy" id="1552750"/>
    <lineage>
        <taxon>Bacteria</taxon>
        <taxon>Pseudomonadati</taxon>
        <taxon>Pseudomonadota</taxon>
        <taxon>Betaproteobacteria</taxon>
        <taxon>Rhodocyclales</taxon>
        <taxon>Zoogloeaceae</taxon>
        <taxon>Zoogloea</taxon>
    </lineage>
</organism>
<dbReference type="GO" id="GO:0008745">
    <property type="term" value="F:N-acetylmuramoyl-L-alanine amidase activity"/>
    <property type="evidence" value="ECO:0007669"/>
    <property type="project" value="UniProtKB-EC"/>
</dbReference>
<dbReference type="RefSeq" id="WP_148577398.1">
    <property type="nucleotide sequence ID" value="NZ_SDKK01000001.1"/>
</dbReference>
<keyword evidence="9" id="KW-0862">Zinc</keyword>
<dbReference type="GO" id="GO:0009253">
    <property type="term" value="P:peptidoglycan catabolic process"/>
    <property type="evidence" value="ECO:0007669"/>
    <property type="project" value="InterPro"/>
</dbReference>
<dbReference type="Gene3D" id="3.40.80.10">
    <property type="entry name" value="Peptidoglycan recognition protein-like"/>
    <property type="match status" value="1"/>
</dbReference>
<feature type="domain" description="N-acetylmuramoyl-L-alanine amidase" evidence="13">
    <location>
        <begin position="18"/>
        <end position="166"/>
    </location>
</feature>
<protein>
    <recommendedName>
        <fullName evidence="11">1,6-anhydro-N-acetylmuramyl-L-alanine amidase AmpD</fullName>
        <ecNumber evidence="5">3.5.1.28</ecNumber>
    </recommendedName>
    <alternativeName>
        <fullName evidence="12">N-acetylmuramoyl-L-alanine amidase</fullName>
    </alternativeName>
</protein>
<evidence type="ECO:0000256" key="9">
    <source>
        <dbReference type="ARBA" id="ARBA00022833"/>
    </source>
</evidence>
<dbReference type="Proteomes" id="UP000389128">
    <property type="component" value="Unassembled WGS sequence"/>
</dbReference>
<evidence type="ECO:0000256" key="5">
    <source>
        <dbReference type="ARBA" id="ARBA00011901"/>
    </source>
</evidence>
<evidence type="ECO:0000256" key="7">
    <source>
        <dbReference type="ARBA" id="ARBA00022723"/>
    </source>
</evidence>
<evidence type="ECO:0000313" key="14">
    <source>
        <dbReference type="EMBL" id="TYC62312.1"/>
    </source>
</evidence>
<evidence type="ECO:0000256" key="2">
    <source>
        <dbReference type="ARBA" id="ARBA00001947"/>
    </source>
</evidence>
<keyword evidence="6" id="KW-0963">Cytoplasm</keyword>
<comment type="subcellular location">
    <subcellularLocation>
        <location evidence="3">Cytoplasm</location>
    </subcellularLocation>
</comment>
<dbReference type="InterPro" id="IPR051206">
    <property type="entry name" value="NAMLAA_amidase_2"/>
</dbReference>
<evidence type="ECO:0000256" key="4">
    <source>
        <dbReference type="ARBA" id="ARBA00007553"/>
    </source>
</evidence>
<gene>
    <name evidence="14" type="primary">ampD</name>
    <name evidence="14" type="ORF">ETQ85_01360</name>
</gene>
<evidence type="ECO:0000256" key="6">
    <source>
        <dbReference type="ARBA" id="ARBA00022490"/>
    </source>
</evidence>
<comment type="similarity">
    <text evidence="4">Belongs to the N-acetylmuramoyl-L-alanine amidase 2 family.</text>
</comment>
<comment type="cofactor">
    <cofactor evidence="2">
        <name>Zn(2+)</name>
        <dbReference type="ChEBI" id="CHEBI:29105"/>
    </cofactor>
</comment>
<proteinExistence type="inferred from homology"/>
<accession>A0A6C2D963</accession>
<name>A0A6C2D963_9RHOO</name>
<dbReference type="NCBIfam" id="NF008758">
    <property type="entry name" value="PRK11789.1"/>
    <property type="match status" value="1"/>
</dbReference>
<dbReference type="GO" id="GO:0009254">
    <property type="term" value="P:peptidoglycan turnover"/>
    <property type="evidence" value="ECO:0007669"/>
    <property type="project" value="TreeGrafter"/>
</dbReference>
<dbReference type="Pfam" id="PF01510">
    <property type="entry name" value="Amidase_2"/>
    <property type="match status" value="1"/>
</dbReference>
<dbReference type="GO" id="GO:0046872">
    <property type="term" value="F:metal ion binding"/>
    <property type="evidence" value="ECO:0007669"/>
    <property type="project" value="UniProtKB-KW"/>
</dbReference>
<sequence length="217" mass="23908">MRKKQALGFMKNCRVEVSPNCDSRPLDEAVSLVVVHAISLPPDRFGGPGVRQLFLNCLDPSEDPFYAQIQHLRVSAHFFIRRTGELIQFVPPEARAWHAGASTWKGRERCNDFSIGVELEGCDTLPFEPVQYQVLAELLVDLGERFPIADVVGHSDVAPGRKTDPGPFFDWCFLRDVLAGIDAPERIAGLLRGVAGGGDAASVDLMRWPFPVTARPG</sequence>
<evidence type="ECO:0000259" key="13">
    <source>
        <dbReference type="SMART" id="SM00644"/>
    </source>
</evidence>
<dbReference type="PANTHER" id="PTHR30417:SF4">
    <property type="entry name" value="1,6-ANHYDRO-N-ACETYLMURAMYL-L-ALANINE AMIDASE AMPD"/>
    <property type="match status" value="1"/>
</dbReference>
<dbReference type="SMART" id="SM00644">
    <property type="entry name" value="Ami_2"/>
    <property type="match status" value="1"/>
</dbReference>
<dbReference type="PANTHER" id="PTHR30417">
    <property type="entry name" value="N-ACETYLMURAMOYL-L-ALANINE AMIDASE AMID"/>
    <property type="match status" value="1"/>
</dbReference>
<dbReference type="AlphaFoldDB" id="A0A6C2D963"/>
<dbReference type="EMBL" id="SDKK01000001">
    <property type="protein sequence ID" value="TYC62312.1"/>
    <property type="molecule type" value="Genomic_DNA"/>
</dbReference>
<evidence type="ECO:0000313" key="15">
    <source>
        <dbReference type="Proteomes" id="UP000389128"/>
    </source>
</evidence>
<keyword evidence="10" id="KW-0961">Cell wall biogenesis/degradation</keyword>
<dbReference type="SUPFAM" id="SSF55846">
    <property type="entry name" value="N-acetylmuramoyl-L-alanine amidase-like"/>
    <property type="match status" value="1"/>
</dbReference>
<comment type="caution">
    <text evidence="14">The sequence shown here is derived from an EMBL/GenBank/DDBJ whole genome shotgun (WGS) entry which is preliminary data.</text>
</comment>
<dbReference type="CDD" id="cd06583">
    <property type="entry name" value="PGRP"/>
    <property type="match status" value="1"/>
</dbReference>
<evidence type="ECO:0000256" key="1">
    <source>
        <dbReference type="ARBA" id="ARBA00001561"/>
    </source>
</evidence>
<evidence type="ECO:0000256" key="10">
    <source>
        <dbReference type="ARBA" id="ARBA00023316"/>
    </source>
</evidence>
<dbReference type="InterPro" id="IPR002502">
    <property type="entry name" value="Amidase_domain"/>
</dbReference>
<reference evidence="14 15" key="1">
    <citation type="submission" date="2019-01" db="EMBL/GenBank/DDBJ databases">
        <title>Zoogloea oleivorans genome sequencing and assembly.</title>
        <authorList>
            <person name="Tancsics A."/>
            <person name="Farkas M."/>
            <person name="Kriszt B."/>
            <person name="Maroti G."/>
            <person name="Horvath B."/>
        </authorList>
    </citation>
    <scope>NUCLEOTIDE SEQUENCE [LARGE SCALE GENOMIC DNA]</scope>
    <source>
        <strain evidence="14 15">Buc</strain>
    </source>
</reference>
<keyword evidence="8 14" id="KW-0378">Hydrolase</keyword>
<dbReference type="OrthoDB" id="9794842at2"/>
<dbReference type="GO" id="GO:0071555">
    <property type="term" value="P:cell wall organization"/>
    <property type="evidence" value="ECO:0007669"/>
    <property type="project" value="UniProtKB-KW"/>
</dbReference>